<evidence type="ECO:0000256" key="9">
    <source>
        <dbReference type="HAMAP-Rule" id="MF_00911"/>
    </source>
</evidence>
<accession>A0A937CP38</accession>
<evidence type="ECO:0000256" key="2">
    <source>
        <dbReference type="ARBA" id="ARBA00022475"/>
    </source>
</evidence>
<dbReference type="GO" id="GO:0032153">
    <property type="term" value="C:cell division site"/>
    <property type="evidence" value="ECO:0007669"/>
    <property type="project" value="UniProtKB-UniRule"/>
</dbReference>
<dbReference type="InterPro" id="IPR005548">
    <property type="entry name" value="Cell_div_FtsQ/DivIB_C"/>
</dbReference>
<evidence type="ECO:0000256" key="6">
    <source>
        <dbReference type="ARBA" id="ARBA00022989"/>
    </source>
</evidence>
<evidence type="ECO:0000256" key="8">
    <source>
        <dbReference type="ARBA" id="ARBA00023306"/>
    </source>
</evidence>
<dbReference type="GO" id="GO:0005886">
    <property type="term" value="C:plasma membrane"/>
    <property type="evidence" value="ECO:0007669"/>
    <property type="project" value="UniProtKB-SubCell"/>
</dbReference>
<evidence type="ECO:0000313" key="12">
    <source>
        <dbReference type="Proteomes" id="UP000633219"/>
    </source>
</evidence>
<dbReference type="AlphaFoldDB" id="A0A937CP38"/>
<sequence>MQDLAPASGDKVILPRHLRRAVRFLGSLATGRIDIPRHLGTASLVAFYAVAGGYSISLSGETRDVTQALTSAVGFAINNVKVSGNAETSEIDILERLGLDGTTSLMALNVVDTRTALKTLPWVQDAEVRKIYPDTIEIKLTERKAFGIWQHGAELSLIEKSGSVIAPLRDNKFAYLPLFVGRDAESGAEEIMADFDQWPDVKKQVKAFMRVAGRRWDLQLANGVIVKLPEHNMARAMADLAKLNSEHQLVERDIVAVDLRLEDRVTVQLTADATKRRTDAVVARAKALKKAGEAI</sequence>
<keyword evidence="4 9" id="KW-0132">Cell division</keyword>
<keyword evidence="2 9" id="KW-1003">Cell membrane</keyword>
<keyword evidence="5 9" id="KW-0812">Transmembrane</keyword>
<dbReference type="GO" id="GO:0090529">
    <property type="term" value="P:cell septum assembly"/>
    <property type="evidence" value="ECO:0007669"/>
    <property type="project" value="InterPro"/>
</dbReference>
<evidence type="ECO:0000313" key="11">
    <source>
        <dbReference type="EMBL" id="MBL0374466.1"/>
    </source>
</evidence>
<reference evidence="11" key="1">
    <citation type="submission" date="2021-01" db="EMBL/GenBank/DDBJ databases">
        <title>Rhizobium sp. strain KVB221 16S ribosomal RNA gene Genome sequencing and assembly.</title>
        <authorList>
            <person name="Kang M."/>
        </authorList>
    </citation>
    <scope>NUCLEOTIDE SEQUENCE</scope>
    <source>
        <strain evidence="11">KVB221</strain>
    </source>
</reference>
<dbReference type="PANTHER" id="PTHR35851:SF1">
    <property type="entry name" value="CELL DIVISION PROTEIN FTSQ"/>
    <property type="match status" value="1"/>
</dbReference>
<dbReference type="InterPro" id="IPR045335">
    <property type="entry name" value="FtsQ_C_sf"/>
</dbReference>
<keyword evidence="6 9" id="KW-1133">Transmembrane helix</keyword>
<dbReference type="Gene3D" id="3.10.20.310">
    <property type="entry name" value="membrane protein fhac"/>
    <property type="match status" value="1"/>
</dbReference>
<evidence type="ECO:0000256" key="3">
    <source>
        <dbReference type="ARBA" id="ARBA00022519"/>
    </source>
</evidence>
<dbReference type="Gene3D" id="3.40.50.11690">
    <property type="entry name" value="Cell division protein FtsQ/DivIB"/>
    <property type="match status" value="1"/>
</dbReference>
<dbReference type="Pfam" id="PF08478">
    <property type="entry name" value="POTRA_1"/>
    <property type="match status" value="1"/>
</dbReference>
<comment type="subcellular location">
    <subcellularLocation>
        <location evidence="9">Cell inner membrane</location>
        <topology evidence="9">Single-pass type II membrane protein</topology>
    </subcellularLocation>
    <subcellularLocation>
        <location evidence="1">Membrane</location>
    </subcellularLocation>
    <text evidence="9">Localizes to the division septum.</text>
</comment>
<keyword evidence="3 9" id="KW-0997">Cell inner membrane</keyword>
<evidence type="ECO:0000256" key="5">
    <source>
        <dbReference type="ARBA" id="ARBA00022692"/>
    </source>
</evidence>
<feature type="domain" description="POTRA" evidence="10">
    <location>
        <begin position="75"/>
        <end position="143"/>
    </location>
</feature>
<proteinExistence type="inferred from homology"/>
<evidence type="ECO:0000256" key="7">
    <source>
        <dbReference type="ARBA" id="ARBA00023136"/>
    </source>
</evidence>
<dbReference type="HAMAP" id="MF_00911">
    <property type="entry name" value="FtsQ_subfam"/>
    <property type="match status" value="1"/>
</dbReference>
<comment type="similarity">
    <text evidence="9">Belongs to the FtsQ/DivIB family. FtsQ subfamily.</text>
</comment>
<comment type="caution">
    <text evidence="11">The sequence shown here is derived from an EMBL/GenBank/DDBJ whole genome shotgun (WGS) entry which is preliminary data.</text>
</comment>
<dbReference type="InterPro" id="IPR026579">
    <property type="entry name" value="FtsQ"/>
</dbReference>
<dbReference type="GO" id="GO:0043093">
    <property type="term" value="P:FtsZ-dependent cytokinesis"/>
    <property type="evidence" value="ECO:0007669"/>
    <property type="project" value="UniProtKB-UniRule"/>
</dbReference>
<dbReference type="InterPro" id="IPR013685">
    <property type="entry name" value="POTRA_FtsQ_type"/>
</dbReference>
<organism evidence="11 12">
    <name type="scientific">Rhizobium setariae</name>
    <dbReference type="NCBI Taxonomy" id="2801340"/>
    <lineage>
        <taxon>Bacteria</taxon>
        <taxon>Pseudomonadati</taxon>
        <taxon>Pseudomonadota</taxon>
        <taxon>Alphaproteobacteria</taxon>
        <taxon>Hyphomicrobiales</taxon>
        <taxon>Rhizobiaceae</taxon>
        <taxon>Rhizobium/Agrobacterium group</taxon>
        <taxon>Rhizobium</taxon>
    </lineage>
</organism>
<gene>
    <name evidence="9" type="primary">ftsQ</name>
    <name evidence="11" type="ORF">JJB09_20850</name>
</gene>
<evidence type="ECO:0000256" key="1">
    <source>
        <dbReference type="ARBA" id="ARBA00004370"/>
    </source>
</evidence>
<dbReference type="Proteomes" id="UP000633219">
    <property type="component" value="Unassembled WGS sequence"/>
</dbReference>
<dbReference type="RefSeq" id="WP_201663058.1">
    <property type="nucleotide sequence ID" value="NZ_JAEQNC010000013.1"/>
</dbReference>
<keyword evidence="12" id="KW-1185">Reference proteome</keyword>
<dbReference type="PANTHER" id="PTHR35851">
    <property type="entry name" value="CELL DIVISION PROTEIN FTSQ"/>
    <property type="match status" value="1"/>
</dbReference>
<keyword evidence="8 9" id="KW-0131">Cell cycle</keyword>
<evidence type="ECO:0000259" key="10">
    <source>
        <dbReference type="PROSITE" id="PS51779"/>
    </source>
</evidence>
<dbReference type="InterPro" id="IPR034746">
    <property type="entry name" value="POTRA"/>
</dbReference>
<dbReference type="Pfam" id="PF03799">
    <property type="entry name" value="FtsQ_DivIB_C"/>
    <property type="match status" value="1"/>
</dbReference>
<keyword evidence="7 9" id="KW-0472">Membrane</keyword>
<name>A0A937CP38_9HYPH</name>
<comment type="function">
    <text evidence="9">Essential cell division protein.</text>
</comment>
<dbReference type="PROSITE" id="PS51779">
    <property type="entry name" value="POTRA"/>
    <property type="match status" value="1"/>
</dbReference>
<dbReference type="EMBL" id="JAEQNC010000013">
    <property type="protein sequence ID" value="MBL0374466.1"/>
    <property type="molecule type" value="Genomic_DNA"/>
</dbReference>
<evidence type="ECO:0000256" key="4">
    <source>
        <dbReference type="ARBA" id="ARBA00022618"/>
    </source>
</evidence>
<protein>
    <recommendedName>
        <fullName evidence="9">Cell division protein FtsQ</fullName>
    </recommendedName>
</protein>